<evidence type="ECO:0000313" key="4">
    <source>
        <dbReference type="EMBL" id="GGB46085.1"/>
    </source>
</evidence>
<proteinExistence type="inferred from homology"/>
<dbReference type="InterPro" id="IPR050266">
    <property type="entry name" value="AB_hydrolase_sf"/>
</dbReference>
<reference evidence="5" key="1">
    <citation type="journal article" date="2019" name="Int. J. Syst. Evol. Microbiol.">
        <title>The Global Catalogue of Microorganisms (GCM) 10K type strain sequencing project: providing services to taxonomists for standard genome sequencing and annotation.</title>
        <authorList>
            <consortium name="The Broad Institute Genomics Platform"/>
            <consortium name="The Broad Institute Genome Sequencing Center for Infectious Disease"/>
            <person name="Wu L."/>
            <person name="Ma J."/>
        </authorList>
    </citation>
    <scope>NUCLEOTIDE SEQUENCE [LARGE SCALE GENOMIC DNA]</scope>
    <source>
        <strain evidence="5">CGMCC 1.15923</strain>
    </source>
</reference>
<dbReference type="EMBL" id="BMKE01000014">
    <property type="protein sequence ID" value="GGB46085.1"/>
    <property type="molecule type" value="Genomic_DNA"/>
</dbReference>
<evidence type="ECO:0000259" key="3">
    <source>
        <dbReference type="Pfam" id="PF00561"/>
    </source>
</evidence>
<keyword evidence="5" id="KW-1185">Reference proteome</keyword>
<organism evidence="4 5">
    <name type="scientific">Oceanisphaera marina</name>
    <dbReference type="NCBI Taxonomy" id="2017550"/>
    <lineage>
        <taxon>Bacteria</taxon>
        <taxon>Pseudomonadati</taxon>
        <taxon>Pseudomonadota</taxon>
        <taxon>Gammaproteobacteria</taxon>
        <taxon>Aeromonadales</taxon>
        <taxon>Aeromonadaceae</taxon>
        <taxon>Oceanisphaera</taxon>
    </lineage>
</organism>
<accession>A0ABQ1IMI7</accession>
<evidence type="ECO:0000256" key="1">
    <source>
        <dbReference type="ARBA" id="ARBA00008645"/>
    </source>
</evidence>
<gene>
    <name evidence="4" type="ORF">GCM10011502_19320</name>
</gene>
<comment type="similarity">
    <text evidence="1">Belongs to the AB hydrolase superfamily.</text>
</comment>
<comment type="caution">
    <text evidence="4">The sequence shown here is derived from an EMBL/GenBank/DDBJ whole genome shotgun (WGS) entry which is preliminary data.</text>
</comment>
<dbReference type="PANTHER" id="PTHR43798:SF14">
    <property type="entry name" value="SERINE HYDROLASE-LIKE PROTEIN DDB_G0286239"/>
    <property type="match status" value="1"/>
</dbReference>
<dbReference type="RefSeq" id="WP_229667883.1">
    <property type="nucleotide sequence ID" value="NZ_BMKE01000014.1"/>
</dbReference>
<dbReference type="SUPFAM" id="SSF53474">
    <property type="entry name" value="alpha/beta-Hydrolases"/>
    <property type="match status" value="1"/>
</dbReference>
<dbReference type="Gene3D" id="3.40.50.1820">
    <property type="entry name" value="alpha/beta hydrolase"/>
    <property type="match status" value="1"/>
</dbReference>
<dbReference type="InterPro" id="IPR029058">
    <property type="entry name" value="AB_hydrolase_fold"/>
</dbReference>
<dbReference type="Pfam" id="PF00561">
    <property type="entry name" value="Abhydrolase_1"/>
    <property type="match status" value="1"/>
</dbReference>
<dbReference type="GO" id="GO:0016787">
    <property type="term" value="F:hydrolase activity"/>
    <property type="evidence" value="ECO:0007669"/>
    <property type="project" value="UniProtKB-KW"/>
</dbReference>
<dbReference type="Proteomes" id="UP000646152">
    <property type="component" value="Unassembled WGS sequence"/>
</dbReference>
<protein>
    <submittedName>
        <fullName evidence="4">Alpha/beta hydrolase</fullName>
    </submittedName>
</protein>
<keyword evidence="2 4" id="KW-0378">Hydrolase</keyword>
<dbReference type="PANTHER" id="PTHR43798">
    <property type="entry name" value="MONOACYLGLYCEROL LIPASE"/>
    <property type="match status" value="1"/>
</dbReference>
<evidence type="ECO:0000256" key="2">
    <source>
        <dbReference type="ARBA" id="ARBA00022801"/>
    </source>
</evidence>
<feature type="domain" description="AB hydrolase-1" evidence="3">
    <location>
        <begin position="30"/>
        <end position="141"/>
    </location>
</feature>
<dbReference type="PRINTS" id="PR00111">
    <property type="entry name" value="ABHYDROLASE"/>
</dbReference>
<evidence type="ECO:0000313" key="5">
    <source>
        <dbReference type="Proteomes" id="UP000646152"/>
    </source>
</evidence>
<dbReference type="InterPro" id="IPR000073">
    <property type="entry name" value="AB_hydrolase_1"/>
</dbReference>
<sequence length="289" mass="32386">MLSPSCKNWQFAVHGRQLAVMEWGNPEGVPVIALHGWLDNAASFTLLAHHLPQIRLIALDLAGHGLSDHRPAGQPYYIWDNVADVLALVEHLGLERVVLLGHSLGAGVATLFAGAFPERVSRMILLDGMIPLDYPAEQLPESMARALRRGARLGRRSLRPYASFEEALQTRINSRWPVSRQAATWLLERGLKQQADGWVWRSDIALTQPSIVRLCEPQIAAFVRRLTMPVKLIMAERGEELSLIESMLHMVPSLEFDMLPATHHLHLEPEPARQIADWISQRLLADQDG</sequence>
<name>A0ABQ1IMI7_9GAMM</name>